<dbReference type="RefSeq" id="WP_264282795.1">
    <property type="nucleotide sequence ID" value="NZ_CP107006.1"/>
</dbReference>
<protein>
    <submittedName>
        <fullName evidence="1">YdeI/OmpD-associated family protein</fullName>
    </submittedName>
</protein>
<proteinExistence type="predicted"/>
<dbReference type="Proteomes" id="UP001162741">
    <property type="component" value="Chromosome"/>
</dbReference>
<dbReference type="EMBL" id="CP107006">
    <property type="protein sequence ID" value="UYQ94987.1"/>
    <property type="molecule type" value="Genomic_DNA"/>
</dbReference>
<evidence type="ECO:0000313" key="2">
    <source>
        <dbReference type="Proteomes" id="UP001162741"/>
    </source>
</evidence>
<name>A0ABY6J8T0_9BACT</name>
<sequence length="192" mass="21822">MATAKNGEEIKFFTTAKAFETWLKKNQEVSGVWLQLYKKDSGVKSLDRAGALDVALCYGWIDGQANKHDDQSYLQRFCPRRPKSLWSKVNIDHVARLTEAGRMQAAGHKAIEEAKADGRWAAAYDPPSSSETPADFIALLKKNKVAYAFFKTLNKTNLFAINWRLQTAKKAETREKRMLVIIGKLERGERFH</sequence>
<organism evidence="1 2">
    <name type="scientific">Chitinophaga horti</name>
    <dbReference type="NCBI Taxonomy" id="2920382"/>
    <lineage>
        <taxon>Bacteria</taxon>
        <taxon>Pseudomonadati</taxon>
        <taxon>Bacteroidota</taxon>
        <taxon>Chitinophagia</taxon>
        <taxon>Chitinophagales</taxon>
        <taxon>Chitinophagaceae</taxon>
        <taxon>Chitinophaga</taxon>
    </lineage>
</organism>
<evidence type="ECO:0000313" key="1">
    <source>
        <dbReference type="EMBL" id="UYQ94987.1"/>
    </source>
</evidence>
<dbReference type="Pfam" id="PF13376">
    <property type="entry name" value="OmdA"/>
    <property type="match status" value="1"/>
</dbReference>
<gene>
    <name evidence="1" type="ORF">MKQ68_07755</name>
</gene>
<reference evidence="1" key="1">
    <citation type="submission" date="2022-10" db="EMBL/GenBank/DDBJ databases">
        <title>Chitinophaga sp. nov., isolated from soil.</title>
        <authorList>
            <person name="Jeon C.O."/>
        </authorList>
    </citation>
    <scope>NUCLEOTIDE SEQUENCE</scope>
    <source>
        <strain evidence="1">R8</strain>
    </source>
</reference>
<keyword evidence="2" id="KW-1185">Reference proteome</keyword>
<accession>A0ABY6J8T0</accession>